<dbReference type="PANTHER" id="PTHR45753:SF3">
    <property type="entry name" value="ORNITHINE TRANSCARBAMYLASE, MITOCHONDRIAL"/>
    <property type="match status" value="1"/>
</dbReference>
<dbReference type="RefSeq" id="WP_216340121.1">
    <property type="nucleotide sequence ID" value="NZ_JAHLEM010000028.1"/>
</dbReference>
<dbReference type="Pfam" id="PF02729">
    <property type="entry name" value="OTCace_N"/>
    <property type="match status" value="1"/>
</dbReference>
<reference evidence="3 4" key="1">
    <citation type="submission" date="2021-06" db="EMBL/GenBank/DDBJ databases">
        <authorList>
            <person name="Pan X."/>
        </authorList>
    </citation>
    <scope>NUCLEOTIDE SEQUENCE [LARGE SCALE GENOMIC DNA]</scope>
    <source>
        <strain evidence="3 4">4503</strain>
    </source>
</reference>
<gene>
    <name evidence="3" type="ORF">KN815_03705</name>
</gene>
<feature type="domain" description="Aspartate/ornithine carbamoyltransferase carbamoyl-P binding" evidence="2">
    <location>
        <begin position="6"/>
        <end position="145"/>
    </location>
</feature>
<accession>A0ABS6C8K3</accession>
<organism evidence="3 4">
    <name type="scientific">Streptomyces niphimycinicus</name>
    <dbReference type="NCBI Taxonomy" id="2842201"/>
    <lineage>
        <taxon>Bacteria</taxon>
        <taxon>Bacillati</taxon>
        <taxon>Actinomycetota</taxon>
        <taxon>Actinomycetes</taxon>
        <taxon>Kitasatosporales</taxon>
        <taxon>Streptomycetaceae</taxon>
        <taxon>Streptomyces</taxon>
    </lineage>
</organism>
<evidence type="ECO:0000259" key="1">
    <source>
        <dbReference type="Pfam" id="PF00185"/>
    </source>
</evidence>
<keyword evidence="4" id="KW-1185">Reference proteome</keyword>
<feature type="domain" description="Aspartate/ornithine carbamoyltransferase Asp/Orn-binding" evidence="1">
    <location>
        <begin position="151"/>
        <end position="306"/>
    </location>
</feature>
<comment type="caution">
    <text evidence="3">The sequence shown here is derived from an EMBL/GenBank/DDBJ whole genome shotgun (WGS) entry which is preliminary data.</text>
</comment>
<dbReference type="PANTHER" id="PTHR45753">
    <property type="entry name" value="ORNITHINE CARBAMOYLTRANSFERASE, MITOCHONDRIAL"/>
    <property type="match status" value="1"/>
</dbReference>
<name>A0ABS6C8K3_9ACTN</name>
<evidence type="ECO:0000259" key="2">
    <source>
        <dbReference type="Pfam" id="PF02729"/>
    </source>
</evidence>
<dbReference type="EMBL" id="JAHLEM010000028">
    <property type="protein sequence ID" value="MBU3863231.1"/>
    <property type="molecule type" value="Genomic_DNA"/>
</dbReference>
<protein>
    <submittedName>
        <fullName evidence="3">Ornithine carbamoyltransferase</fullName>
    </submittedName>
</protein>
<evidence type="ECO:0000313" key="3">
    <source>
        <dbReference type="EMBL" id="MBU3863231.1"/>
    </source>
</evidence>
<dbReference type="InterPro" id="IPR006131">
    <property type="entry name" value="Asp_carbamoyltransf_Asp/Orn-bd"/>
</dbReference>
<proteinExistence type="predicted"/>
<evidence type="ECO:0000313" key="4">
    <source>
        <dbReference type="Proteomes" id="UP000720508"/>
    </source>
</evidence>
<dbReference type="InterPro" id="IPR006132">
    <property type="entry name" value="Asp/Orn_carbamoyltranf_P-bd"/>
</dbReference>
<dbReference type="Pfam" id="PF00185">
    <property type="entry name" value="OTCace"/>
    <property type="match status" value="1"/>
</dbReference>
<sequence length="315" mass="34361">MERAYRSLVSTEDLSDVDLREIVDRGVEHATSRAAPSRSLAGDVVGLYFEMTSTRTRTAFSAGALRLGAQIISFGPGDLQTNTGESFDDTGQVLARMLDVMVIRTGRPQSELAAWVAQKTMGTVNAMTQDQHPTQALTDLVTMQQRFGTIEGLRVCYVGEGNNTAAAIALALPRYPGVVLEMRTPPGYGLRPEIAARAAAIAAACGSSFVERHDLDTPPRSLDVVYTTRWQTTGTSKPTPNWRETFAPFQVTSRFWQDSPEAVFMHDLPAHRGEEVTADVLDGPMSIAMDQAENKMHSAMAVLEWCRGVRPGAVR</sequence>
<dbReference type="Proteomes" id="UP000720508">
    <property type="component" value="Unassembled WGS sequence"/>
</dbReference>